<dbReference type="GO" id="GO:0000978">
    <property type="term" value="F:RNA polymerase II cis-regulatory region sequence-specific DNA binding"/>
    <property type="evidence" value="ECO:0007669"/>
    <property type="project" value="TreeGrafter"/>
</dbReference>
<proteinExistence type="inferred from homology"/>
<gene>
    <name evidence="16" type="ORF">DSTB1V02_LOCUS13198</name>
</gene>
<keyword evidence="7" id="KW-0479">Metal-binding</keyword>
<feature type="region of interest" description="Disordered" evidence="14">
    <location>
        <begin position="483"/>
        <end position="574"/>
    </location>
</feature>
<dbReference type="GO" id="GO:0000122">
    <property type="term" value="P:negative regulation of transcription by RNA polymerase II"/>
    <property type="evidence" value="ECO:0007669"/>
    <property type="project" value="UniProtKB-ARBA"/>
</dbReference>
<keyword evidence="8" id="KW-0677">Repeat</keyword>
<evidence type="ECO:0000256" key="7">
    <source>
        <dbReference type="ARBA" id="ARBA00022723"/>
    </source>
</evidence>
<dbReference type="OrthoDB" id="10015593at2759"/>
<feature type="region of interest" description="Disordered" evidence="14">
    <location>
        <begin position="1"/>
        <end position="24"/>
    </location>
</feature>
<keyword evidence="17" id="KW-1185">Reference proteome</keyword>
<feature type="region of interest" description="Disordered" evidence="14">
    <location>
        <begin position="97"/>
        <end position="141"/>
    </location>
</feature>
<dbReference type="InterPro" id="IPR050589">
    <property type="entry name" value="Ikaros_C2H2-ZF"/>
</dbReference>
<dbReference type="GO" id="GO:0005634">
    <property type="term" value="C:nucleus"/>
    <property type="evidence" value="ECO:0007669"/>
    <property type="project" value="UniProtKB-SubCell"/>
</dbReference>
<evidence type="ECO:0000256" key="2">
    <source>
        <dbReference type="ARBA" id="ARBA00004123"/>
    </source>
</evidence>
<dbReference type="PANTHER" id="PTHR24404:SF55">
    <property type="entry name" value="ZINC FINGER PROTEIN PEGASUS"/>
    <property type="match status" value="1"/>
</dbReference>
<evidence type="ECO:0000256" key="12">
    <source>
        <dbReference type="ARBA" id="ARBA00023242"/>
    </source>
</evidence>
<keyword evidence="10" id="KW-0862">Zinc</keyword>
<dbReference type="PROSITE" id="PS50157">
    <property type="entry name" value="ZINC_FINGER_C2H2_2"/>
    <property type="match status" value="4"/>
</dbReference>
<evidence type="ECO:0000256" key="13">
    <source>
        <dbReference type="PROSITE-ProRule" id="PRU00042"/>
    </source>
</evidence>
<evidence type="ECO:0000256" key="6">
    <source>
        <dbReference type="ARBA" id="ARBA00022492"/>
    </source>
</evidence>
<keyword evidence="5" id="KW-0217">Developmental protein</keyword>
<dbReference type="AlphaFoldDB" id="A0A7R9AGN8"/>
<evidence type="ECO:0000256" key="11">
    <source>
        <dbReference type="ARBA" id="ARBA00023125"/>
    </source>
</evidence>
<dbReference type="FunFam" id="3.30.160.60:FF:001482">
    <property type="entry name" value="Hunchback"/>
    <property type="match status" value="1"/>
</dbReference>
<comment type="subcellular location">
    <subcellularLocation>
        <location evidence="2">Nucleus</location>
    </subcellularLocation>
</comment>
<comment type="function">
    <text evidence="1">Gap class segmentation protein that controls development of head structures.</text>
</comment>
<sequence>MSFGSATAAIQVSQPTPAIEPSSAPTISYEGRVSVLPPGSLVRDVDLNQVFNMEKFAFNFTVSKATTTTTTTMSSTGLPPLYTPSASPIQAITTTGSTLYLGDSSPREKGSPSSDTQGNPHSHTPSPKGDTSGGEMMDEDRSTLSNDSIQQMNEIMKPQEDPKCRHCDFTCREEEELRDHLRDVHGSQFEDDEDMEEIRVPKVNSQGKVKTFKCKQCGYTAITKVAFWHHSRVHIKSEKLLTCPKCPFVTEYKHHLEYHLRNHFGSKPFKCDQCPYTCVNKSMLNSHMKSHSNVYQYRCSDCTYATKYCHSLKLHLRKYGHKPDMVLNYDGSPNPMPIIDVYGSRRGPKVKKEDKLSPGPSPPSRVYKGPVPFPPLGFLDPILPEPGKMIQVQDFSEGLGKPSPILARNVLRCNLCEFHTSDRGQFSQHLLIHAAAEGSTNGADSQGLSYHTNSPSLHIPVKYGNQSIGFQMDDISVVPAPKRSLSPCWSTDQTRTEDPASHSPLDLSKESKNVQQEPASPSPKNRRKGKAKKLERIAWKLQEQRLEDEDSVPSPELPERPKSCPKEEPKPKTKPPEIYTCQYCDMAFKEVLMYTLHMGYHGYQNPFKCNMCGQETDDKVSFFIHIARSPHT</sequence>
<keyword evidence="9 13" id="KW-0863">Zinc-finger</keyword>
<dbReference type="EMBL" id="CAJPEV010005861">
    <property type="protein sequence ID" value="CAG0903602.1"/>
    <property type="molecule type" value="Genomic_DNA"/>
</dbReference>
<keyword evidence="11" id="KW-0238">DNA-binding</keyword>
<dbReference type="FunFam" id="3.30.160.60:FF:001301">
    <property type="entry name" value="Blast:Protein hunchback"/>
    <property type="match status" value="1"/>
</dbReference>
<evidence type="ECO:0000259" key="15">
    <source>
        <dbReference type="PROSITE" id="PS50157"/>
    </source>
</evidence>
<evidence type="ECO:0000256" key="4">
    <source>
        <dbReference type="ARBA" id="ARBA00013638"/>
    </source>
</evidence>
<evidence type="ECO:0000256" key="1">
    <source>
        <dbReference type="ARBA" id="ARBA00003983"/>
    </source>
</evidence>
<dbReference type="PROSITE" id="PS00028">
    <property type="entry name" value="ZINC_FINGER_C2H2_1"/>
    <property type="match status" value="3"/>
</dbReference>
<dbReference type="InterPro" id="IPR013087">
    <property type="entry name" value="Znf_C2H2_type"/>
</dbReference>
<feature type="compositionally biased region" description="Polar residues" evidence="14">
    <location>
        <begin position="513"/>
        <end position="523"/>
    </location>
</feature>
<dbReference type="Pfam" id="PF00096">
    <property type="entry name" value="zf-C2H2"/>
    <property type="match status" value="1"/>
</dbReference>
<feature type="compositionally biased region" description="Polar residues" evidence="14">
    <location>
        <begin position="1"/>
        <end position="16"/>
    </location>
</feature>
<dbReference type="EMBL" id="LR905378">
    <property type="protein sequence ID" value="CAD7253448.1"/>
    <property type="molecule type" value="Genomic_DNA"/>
</dbReference>
<comment type="similarity">
    <text evidence="3">Belongs to the hunchback C2H2-type zinc-finger protein family.</text>
</comment>
<dbReference type="GO" id="GO:0003700">
    <property type="term" value="F:DNA-binding transcription factor activity"/>
    <property type="evidence" value="ECO:0007669"/>
    <property type="project" value="TreeGrafter"/>
</dbReference>
<evidence type="ECO:0000256" key="5">
    <source>
        <dbReference type="ARBA" id="ARBA00022473"/>
    </source>
</evidence>
<keyword evidence="6" id="KW-0302">Gap protein</keyword>
<feature type="domain" description="C2H2-type" evidence="15">
    <location>
        <begin position="269"/>
        <end position="296"/>
    </location>
</feature>
<keyword evidence="12" id="KW-0539">Nucleus</keyword>
<protein>
    <recommendedName>
        <fullName evidence="4">Protein hunchback</fullName>
    </recommendedName>
</protein>
<feature type="region of interest" description="Disordered" evidence="14">
    <location>
        <begin position="347"/>
        <end position="367"/>
    </location>
</feature>
<evidence type="ECO:0000256" key="14">
    <source>
        <dbReference type="SAM" id="MobiDB-lite"/>
    </source>
</evidence>
<dbReference type="SMART" id="SM00355">
    <property type="entry name" value="ZnF_C2H2"/>
    <property type="match status" value="8"/>
</dbReference>
<dbReference type="GO" id="GO:0035282">
    <property type="term" value="P:segmentation"/>
    <property type="evidence" value="ECO:0007669"/>
    <property type="project" value="UniProtKB-KW"/>
</dbReference>
<evidence type="ECO:0000256" key="3">
    <source>
        <dbReference type="ARBA" id="ARBA00007746"/>
    </source>
</evidence>
<feature type="compositionally biased region" description="Basic and acidic residues" evidence="14">
    <location>
        <begin position="532"/>
        <end position="545"/>
    </location>
</feature>
<evidence type="ECO:0000256" key="9">
    <source>
        <dbReference type="ARBA" id="ARBA00022771"/>
    </source>
</evidence>
<feature type="compositionally biased region" description="Polar residues" evidence="14">
    <location>
        <begin position="111"/>
        <end position="125"/>
    </location>
</feature>
<feature type="domain" description="C2H2-type" evidence="15">
    <location>
        <begin position="579"/>
        <end position="606"/>
    </location>
</feature>
<dbReference type="SUPFAM" id="SSF57667">
    <property type="entry name" value="beta-beta-alpha zinc fingers"/>
    <property type="match status" value="3"/>
</dbReference>
<evidence type="ECO:0000313" key="16">
    <source>
        <dbReference type="EMBL" id="CAD7253448.1"/>
    </source>
</evidence>
<dbReference type="InterPro" id="IPR036236">
    <property type="entry name" value="Znf_C2H2_sf"/>
</dbReference>
<feature type="domain" description="C2H2-type" evidence="15">
    <location>
        <begin position="241"/>
        <end position="268"/>
    </location>
</feature>
<name>A0A7R9AGN8_9CRUS</name>
<dbReference type="Gene3D" id="3.30.160.60">
    <property type="entry name" value="Classic Zinc Finger"/>
    <property type="match status" value="3"/>
</dbReference>
<accession>A0A7R9AGN8</accession>
<dbReference type="PANTHER" id="PTHR24404">
    <property type="entry name" value="ZINC FINGER PROTEIN"/>
    <property type="match status" value="1"/>
</dbReference>
<dbReference type="GO" id="GO:0008270">
    <property type="term" value="F:zinc ion binding"/>
    <property type="evidence" value="ECO:0007669"/>
    <property type="project" value="UniProtKB-KW"/>
</dbReference>
<dbReference type="Proteomes" id="UP000677054">
    <property type="component" value="Unassembled WGS sequence"/>
</dbReference>
<reference evidence="16" key="1">
    <citation type="submission" date="2020-11" db="EMBL/GenBank/DDBJ databases">
        <authorList>
            <person name="Tran Van P."/>
        </authorList>
    </citation>
    <scope>NUCLEOTIDE SEQUENCE</scope>
</reference>
<feature type="domain" description="C2H2-type" evidence="15">
    <location>
        <begin position="212"/>
        <end position="239"/>
    </location>
</feature>
<feature type="compositionally biased region" description="Basic and acidic residues" evidence="14">
    <location>
        <begin position="557"/>
        <end position="574"/>
    </location>
</feature>
<organism evidence="16">
    <name type="scientific">Darwinula stevensoni</name>
    <dbReference type="NCBI Taxonomy" id="69355"/>
    <lineage>
        <taxon>Eukaryota</taxon>
        <taxon>Metazoa</taxon>
        <taxon>Ecdysozoa</taxon>
        <taxon>Arthropoda</taxon>
        <taxon>Crustacea</taxon>
        <taxon>Oligostraca</taxon>
        <taxon>Ostracoda</taxon>
        <taxon>Podocopa</taxon>
        <taxon>Podocopida</taxon>
        <taxon>Darwinulocopina</taxon>
        <taxon>Darwinuloidea</taxon>
        <taxon>Darwinulidae</taxon>
        <taxon>Darwinula</taxon>
    </lineage>
</organism>
<evidence type="ECO:0000313" key="17">
    <source>
        <dbReference type="Proteomes" id="UP000677054"/>
    </source>
</evidence>
<dbReference type="GO" id="GO:0040034">
    <property type="term" value="P:regulation of development, heterochronic"/>
    <property type="evidence" value="ECO:0007669"/>
    <property type="project" value="UniProtKB-ARBA"/>
</dbReference>
<evidence type="ECO:0000256" key="10">
    <source>
        <dbReference type="ARBA" id="ARBA00022833"/>
    </source>
</evidence>
<evidence type="ECO:0000256" key="8">
    <source>
        <dbReference type="ARBA" id="ARBA00022737"/>
    </source>
</evidence>